<evidence type="ECO:0000256" key="1">
    <source>
        <dbReference type="ARBA" id="ARBA00001974"/>
    </source>
</evidence>
<proteinExistence type="inferred from homology"/>
<dbReference type="PROSITE" id="PS00624">
    <property type="entry name" value="GMC_OXRED_2"/>
    <property type="match status" value="1"/>
</dbReference>
<dbReference type="SUPFAM" id="SSF51905">
    <property type="entry name" value="FAD/NAD(P)-binding domain"/>
    <property type="match status" value="1"/>
</dbReference>
<dbReference type="Pfam" id="PF05199">
    <property type="entry name" value="GMC_oxred_C"/>
    <property type="match status" value="1"/>
</dbReference>
<feature type="domain" description="Glucose-methanol-choline oxidoreductase N-terminal" evidence="6">
    <location>
        <begin position="389"/>
        <end position="403"/>
    </location>
</feature>
<dbReference type="InterPro" id="IPR036188">
    <property type="entry name" value="FAD/NAD-bd_sf"/>
</dbReference>
<dbReference type="InParanoid" id="A0A2R5G6E2"/>
<gene>
    <name evidence="7" type="ORF">FCC1311_015762</name>
</gene>
<evidence type="ECO:0000313" key="8">
    <source>
        <dbReference type="Proteomes" id="UP000241890"/>
    </source>
</evidence>
<comment type="similarity">
    <text evidence="2">Belongs to the GMC oxidoreductase family.</text>
</comment>
<evidence type="ECO:0000259" key="6">
    <source>
        <dbReference type="PROSITE" id="PS00624"/>
    </source>
</evidence>
<dbReference type="PIRSF" id="PIRSF000137">
    <property type="entry name" value="Alcohol_oxidase"/>
    <property type="match status" value="1"/>
</dbReference>
<dbReference type="SUPFAM" id="SSF54373">
    <property type="entry name" value="FAD-linked reductases, C-terminal domain"/>
    <property type="match status" value="1"/>
</dbReference>
<comment type="caution">
    <text evidence="7">The sequence shown here is derived from an EMBL/GenBank/DDBJ whole genome shotgun (WGS) entry which is preliminary data.</text>
</comment>
<feature type="binding site" evidence="5">
    <location>
        <begin position="172"/>
        <end position="175"/>
    </location>
    <ligand>
        <name>FAD</name>
        <dbReference type="ChEBI" id="CHEBI:57692"/>
    </ligand>
</feature>
<dbReference type="Pfam" id="PF00732">
    <property type="entry name" value="GMC_oxred_N"/>
    <property type="match status" value="2"/>
</dbReference>
<dbReference type="PANTHER" id="PTHR11552">
    <property type="entry name" value="GLUCOSE-METHANOL-CHOLINE GMC OXIDOREDUCTASE"/>
    <property type="match status" value="1"/>
</dbReference>
<evidence type="ECO:0000313" key="7">
    <source>
        <dbReference type="EMBL" id="GBG25358.1"/>
    </source>
</evidence>
<feature type="binding site" evidence="5">
    <location>
        <position position="164"/>
    </location>
    <ligand>
        <name>FAD</name>
        <dbReference type="ChEBI" id="CHEBI:57692"/>
    </ligand>
</feature>
<dbReference type="InterPro" id="IPR012132">
    <property type="entry name" value="GMC_OxRdtase"/>
</dbReference>
<sequence length="666" mass="71898">MHRWARRALAATGAGGVAVAAGYLAFTEEDSTEAPEAAKPEAPRAKLARFANSLSRAKARSESASEKTETASSDGDWDAVVDVLVVGAGSSGCALASRLAQSAPDKRTLLVEAGDSDDLPEIQTAVAYFDKAERIFGSSRDHQYHAEAQDELLGRALYWPRGKVVGGCSSFNTMVYLRADKADYDAWAEKLGPGFEDFSAVGTLPFFRRAESHPGDPAVHGKDGPMHVAPLTDDVHFPDGAAHEVTKAFIRAANILGVPTNYDFANGTLGVNVNDVNARNGRRCNAAAFLKMVGAYPERGTLSVISRKPYEALNVWLCASVQKIIVDPKSKRALGVELRLGPSFDDEDNADDDEETETKIQERSLGKDEIVKGRTVRIRVRDETILSCGAVDSPRILMLSGVGPKQELENVGVPCIVDVPGVGKQLQDHLHVPMCYRIPQGVKPHSHSNICEGSLFTKLNASSKSPDLQVHVGTIFFAPDGFEPLGEGFTLTPSLIHPESVGSIRLASADPEDQPIIDARYLSDPEGRDMAQLVAGVRFVRQLGREMLKDLQKQAPKSCAEKSGTEVFPGPEVESDAEIEAYIRRYVGTMYHPVGTCRVGRDDDPLAVLDSHFRVRGAQGLRVVDASAIPKVVGANTNATCIMLGEMAADKIALDLAKRHKLRPEI</sequence>
<keyword evidence="4 5" id="KW-0274">FAD</keyword>
<dbReference type="EMBL" id="BEYU01000012">
    <property type="protein sequence ID" value="GBG25358.1"/>
    <property type="molecule type" value="Genomic_DNA"/>
</dbReference>
<accession>A0A2R5G6E2</accession>
<protein>
    <submittedName>
        <fullName evidence="7">Choline dehydrogenase, mitochondrial</fullName>
    </submittedName>
</protein>
<dbReference type="PANTHER" id="PTHR11552:SF147">
    <property type="entry name" value="CHOLINE DEHYDROGENASE, MITOCHONDRIAL"/>
    <property type="match status" value="1"/>
</dbReference>
<comment type="cofactor">
    <cofactor evidence="1 5">
        <name>FAD</name>
        <dbReference type="ChEBI" id="CHEBI:57692"/>
    </cofactor>
</comment>
<evidence type="ECO:0000256" key="4">
    <source>
        <dbReference type="ARBA" id="ARBA00022827"/>
    </source>
</evidence>
<keyword evidence="3" id="KW-0285">Flavoprotein</keyword>
<dbReference type="AlphaFoldDB" id="A0A2R5G6E2"/>
<dbReference type="GO" id="GO:0050660">
    <property type="term" value="F:flavin adenine dinucleotide binding"/>
    <property type="evidence" value="ECO:0007669"/>
    <property type="project" value="InterPro"/>
</dbReference>
<keyword evidence="8" id="KW-1185">Reference proteome</keyword>
<name>A0A2R5G6E2_9STRA</name>
<feature type="binding site" evidence="5">
    <location>
        <position position="321"/>
    </location>
    <ligand>
        <name>FAD</name>
        <dbReference type="ChEBI" id="CHEBI:57692"/>
    </ligand>
</feature>
<dbReference type="OrthoDB" id="269227at2759"/>
<dbReference type="Proteomes" id="UP000241890">
    <property type="component" value="Unassembled WGS sequence"/>
</dbReference>
<dbReference type="GO" id="GO:0016614">
    <property type="term" value="F:oxidoreductase activity, acting on CH-OH group of donors"/>
    <property type="evidence" value="ECO:0007669"/>
    <property type="project" value="InterPro"/>
</dbReference>
<reference evidence="7 8" key="1">
    <citation type="submission" date="2017-12" db="EMBL/GenBank/DDBJ databases">
        <title>Sequencing, de novo assembly and annotation of complete genome of a new Thraustochytrid species, strain FCC1311.</title>
        <authorList>
            <person name="Sedici K."/>
            <person name="Godart F."/>
            <person name="Aiese Cigliano R."/>
            <person name="Sanseverino W."/>
            <person name="Barakat M."/>
            <person name="Ortet P."/>
            <person name="Marechal E."/>
            <person name="Cagnac O."/>
            <person name="Amato A."/>
        </authorList>
    </citation>
    <scope>NUCLEOTIDE SEQUENCE [LARGE SCALE GENOMIC DNA]</scope>
</reference>
<dbReference type="InterPro" id="IPR007867">
    <property type="entry name" value="GMC_OxRtase_C"/>
</dbReference>
<dbReference type="InterPro" id="IPR000172">
    <property type="entry name" value="GMC_OxRdtase_N"/>
</dbReference>
<evidence type="ECO:0000256" key="3">
    <source>
        <dbReference type="ARBA" id="ARBA00022630"/>
    </source>
</evidence>
<dbReference type="Gene3D" id="3.30.410.40">
    <property type="match status" value="1"/>
</dbReference>
<evidence type="ECO:0000256" key="5">
    <source>
        <dbReference type="PIRSR" id="PIRSR000137-2"/>
    </source>
</evidence>
<organism evidence="7 8">
    <name type="scientific">Hondaea fermentalgiana</name>
    <dbReference type="NCBI Taxonomy" id="2315210"/>
    <lineage>
        <taxon>Eukaryota</taxon>
        <taxon>Sar</taxon>
        <taxon>Stramenopiles</taxon>
        <taxon>Bigyra</taxon>
        <taxon>Labyrinthulomycetes</taxon>
        <taxon>Thraustochytrida</taxon>
        <taxon>Thraustochytriidae</taxon>
        <taxon>Hondaea</taxon>
    </lineage>
</organism>
<evidence type="ECO:0000256" key="2">
    <source>
        <dbReference type="ARBA" id="ARBA00010790"/>
    </source>
</evidence>
<dbReference type="Gene3D" id="3.50.50.60">
    <property type="entry name" value="FAD/NAD(P)-binding domain"/>
    <property type="match status" value="1"/>
</dbReference>